<reference evidence="1" key="1">
    <citation type="submission" date="2023-03" db="EMBL/GenBank/DDBJ databases">
        <authorList>
            <person name="Steffen K."/>
            <person name="Cardenas P."/>
        </authorList>
    </citation>
    <scope>NUCLEOTIDE SEQUENCE</scope>
</reference>
<feature type="non-terminal residue" evidence="1">
    <location>
        <position position="1"/>
    </location>
</feature>
<gene>
    <name evidence="1" type="ORF">GBAR_LOCUS28278</name>
</gene>
<evidence type="ECO:0000313" key="2">
    <source>
        <dbReference type="Proteomes" id="UP001174909"/>
    </source>
</evidence>
<dbReference type="AlphaFoldDB" id="A0AA35TNS6"/>
<dbReference type="EMBL" id="CASHTH010003954">
    <property type="protein sequence ID" value="CAI8051643.1"/>
    <property type="molecule type" value="Genomic_DNA"/>
</dbReference>
<accession>A0AA35TNS6</accession>
<protein>
    <submittedName>
        <fullName evidence="1">Uncharacterized protein</fullName>
    </submittedName>
</protein>
<organism evidence="1 2">
    <name type="scientific">Geodia barretti</name>
    <name type="common">Barrett's horny sponge</name>
    <dbReference type="NCBI Taxonomy" id="519541"/>
    <lineage>
        <taxon>Eukaryota</taxon>
        <taxon>Metazoa</taxon>
        <taxon>Porifera</taxon>
        <taxon>Demospongiae</taxon>
        <taxon>Heteroscleromorpha</taxon>
        <taxon>Tetractinellida</taxon>
        <taxon>Astrophorina</taxon>
        <taxon>Geodiidae</taxon>
        <taxon>Geodia</taxon>
    </lineage>
</organism>
<dbReference type="Proteomes" id="UP001174909">
    <property type="component" value="Unassembled WGS sequence"/>
</dbReference>
<comment type="caution">
    <text evidence="1">The sequence shown here is derived from an EMBL/GenBank/DDBJ whole genome shotgun (WGS) entry which is preliminary data.</text>
</comment>
<name>A0AA35TNS6_GEOBA</name>
<evidence type="ECO:0000313" key="1">
    <source>
        <dbReference type="EMBL" id="CAI8051643.1"/>
    </source>
</evidence>
<proteinExistence type="predicted"/>
<sequence>DISFQVNVKGLTQFGSALVVSGIVSVVADGTAVSSDFEQFLPIHITNQGVISISAVDDFITLEYDDRVRLTFTPSNPALVPGLEDFGEYIRDTSIVNINDTDNLQINFDVGVVIT</sequence>
<keyword evidence="2" id="KW-1185">Reference proteome</keyword>